<dbReference type="PRINTS" id="PR00096">
    <property type="entry name" value="GATASE"/>
</dbReference>
<evidence type="ECO:0000256" key="10">
    <source>
        <dbReference type="ARBA" id="ARBA00049285"/>
    </source>
</evidence>
<feature type="binding site" evidence="11">
    <location>
        <position position="308"/>
    </location>
    <ligand>
        <name>L-glutamine</name>
        <dbReference type="ChEBI" id="CHEBI:58359"/>
    </ligand>
</feature>
<comment type="caution">
    <text evidence="13">The sequence shown here is derived from an EMBL/GenBank/DDBJ whole genome shotgun (WGS) entry which is preliminary data.</text>
</comment>
<dbReference type="InterPro" id="IPR050472">
    <property type="entry name" value="Anth_synth/Amidotransfase"/>
</dbReference>
<dbReference type="PANTHER" id="PTHR43418">
    <property type="entry name" value="MULTIFUNCTIONAL TRYPTOPHAN BIOSYNTHESIS PROTEIN-RELATED"/>
    <property type="match status" value="1"/>
</dbReference>
<feature type="binding site" evidence="11">
    <location>
        <position position="45"/>
    </location>
    <ligand>
        <name>L-glutamine</name>
        <dbReference type="ChEBI" id="CHEBI:58359"/>
    </ligand>
</feature>
<dbReference type="CDD" id="cd01744">
    <property type="entry name" value="GATase1_CPSase"/>
    <property type="match status" value="1"/>
</dbReference>
<protein>
    <recommendedName>
        <fullName evidence="11">Carbamoyl phosphate synthase small chain</fullName>
        <ecNumber evidence="11">6.3.5.5</ecNumber>
    </recommendedName>
    <alternativeName>
        <fullName evidence="11">Carbamoyl phosphate synthetase glutamine chain</fullName>
    </alternativeName>
</protein>
<organism evidence="13 14">
    <name type="scientific">Abditibacterium utsteinense</name>
    <dbReference type="NCBI Taxonomy" id="1960156"/>
    <lineage>
        <taxon>Bacteria</taxon>
        <taxon>Pseudomonadati</taxon>
        <taxon>Abditibacteriota</taxon>
        <taxon>Abditibacteriia</taxon>
        <taxon>Abditibacteriales</taxon>
        <taxon>Abditibacteriaceae</taxon>
        <taxon>Abditibacterium</taxon>
    </lineage>
</organism>
<feature type="binding site" evidence="11">
    <location>
        <position position="233"/>
    </location>
    <ligand>
        <name>L-glutamine</name>
        <dbReference type="ChEBI" id="CHEBI:58359"/>
    </ligand>
</feature>
<feature type="region of interest" description="CPSase" evidence="11">
    <location>
        <begin position="1"/>
        <end position="184"/>
    </location>
</feature>
<dbReference type="PRINTS" id="PR00099">
    <property type="entry name" value="CPSGATASE"/>
</dbReference>
<evidence type="ECO:0000256" key="5">
    <source>
        <dbReference type="ARBA" id="ARBA00022741"/>
    </source>
</evidence>
<dbReference type="GO" id="GO:0006207">
    <property type="term" value="P:'de novo' pyrimidine nucleobase biosynthetic process"/>
    <property type="evidence" value="ECO:0007669"/>
    <property type="project" value="InterPro"/>
</dbReference>
<sequence>MQARLILIDGTVYEGQSVGAVGTANGEVVFNTSMTGYQEILTDPSYAGQLVGLTYPLIGNYGTMERDRESSGPKVAGFIVREMSEIPSNYASTQSGDSYLTKNGIVAIQGVDVRALVLKLRDFGVMLGMITTEHTPEEGLEILKNLPDYDSGTYAREVSTKDAYFWDENSDGPQKIIPPRGTKPRVVVLDYGTKYNILRELCERGLEVVVLPCGATKEEILAQNPDGIMLANGPGDPRSLQSEIDVIQQLMQENEARPMFGICLGHQLLGQAFGGETYKLKFGHRGANHPVKDLTTGKVHITSQNHGYALKAESLPEGVEVTHLNLNDGTVEGLRHATKPVFSVQYHPEASPGPKDNAYLFDKFAALVKGQ</sequence>
<proteinExistence type="inferred from homology"/>
<keyword evidence="11" id="KW-0028">Amino-acid biosynthesis</keyword>
<dbReference type="SMART" id="SM01097">
    <property type="entry name" value="CPSase_sm_chain"/>
    <property type="match status" value="1"/>
</dbReference>
<evidence type="ECO:0000256" key="6">
    <source>
        <dbReference type="ARBA" id="ARBA00022840"/>
    </source>
</evidence>
<dbReference type="PROSITE" id="PS51273">
    <property type="entry name" value="GATASE_TYPE_1"/>
    <property type="match status" value="1"/>
</dbReference>
<dbReference type="InterPro" id="IPR017926">
    <property type="entry name" value="GATASE"/>
</dbReference>
<gene>
    <name evidence="11" type="primary">carA</name>
    <name evidence="13" type="ORF">B1R32_106122</name>
</gene>
<dbReference type="AlphaFoldDB" id="A0A2S8SU09"/>
<dbReference type="InterPro" id="IPR029062">
    <property type="entry name" value="Class_I_gatase-like"/>
</dbReference>
<dbReference type="UniPathway" id="UPA00068">
    <property type="reaction ID" value="UER00171"/>
</dbReference>
<keyword evidence="8 11" id="KW-0665">Pyrimidine biosynthesis</keyword>
<keyword evidence="5 11" id="KW-0547">Nucleotide-binding</keyword>
<dbReference type="FunFam" id="3.50.30.20:FF:000001">
    <property type="entry name" value="Carbamoyl-phosphate synthase small chain"/>
    <property type="match status" value="1"/>
</dbReference>
<dbReference type="Gene3D" id="3.50.30.20">
    <property type="entry name" value="Carbamoyl-phosphate synthase small subunit, N-terminal domain"/>
    <property type="match status" value="1"/>
</dbReference>
<dbReference type="EMBL" id="NIGF01000006">
    <property type="protein sequence ID" value="PQV64276.1"/>
    <property type="molecule type" value="Genomic_DNA"/>
</dbReference>
<keyword evidence="14" id="KW-1185">Reference proteome</keyword>
<evidence type="ECO:0000256" key="1">
    <source>
        <dbReference type="ARBA" id="ARBA00004812"/>
    </source>
</evidence>
<dbReference type="SUPFAM" id="SSF52317">
    <property type="entry name" value="Class I glutamine amidotransferase-like"/>
    <property type="match status" value="1"/>
</dbReference>
<name>A0A2S8SU09_9BACT</name>
<dbReference type="GO" id="GO:0006541">
    <property type="term" value="P:glutamine metabolic process"/>
    <property type="evidence" value="ECO:0007669"/>
    <property type="project" value="InterPro"/>
</dbReference>
<feature type="binding site" evidence="11">
    <location>
        <position position="307"/>
    </location>
    <ligand>
        <name>L-glutamine</name>
        <dbReference type="ChEBI" id="CHEBI:58359"/>
    </ligand>
</feature>
<keyword evidence="11" id="KW-0055">Arginine biosynthesis</keyword>
<evidence type="ECO:0000256" key="8">
    <source>
        <dbReference type="ARBA" id="ARBA00022975"/>
    </source>
</evidence>
<evidence type="ECO:0000256" key="3">
    <source>
        <dbReference type="ARBA" id="ARBA00007800"/>
    </source>
</evidence>
<feature type="domain" description="Carbamoyl-phosphate synthase small subunit N-terminal" evidence="12">
    <location>
        <begin position="1"/>
        <end position="131"/>
    </location>
</feature>
<evidence type="ECO:0000313" key="14">
    <source>
        <dbReference type="Proteomes" id="UP000237684"/>
    </source>
</evidence>
<dbReference type="Gene3D" id="3.40.50.880">
    <property type="match status" value="1"/>
</dbReference>
<evidence type="ECO:0000256" key="7">
    <source>
        <dbReference type="ARBA" id="ARBA00022962"/>
    </source>
</evidence>
<dbReference type="NCBIfam" id="NF009475">
    <property type="entry name" value="PRK12838.1"/>
    <property type="match status" value="1"/>
</dbReference>
<evidence type="ECO:0000256" key="9">
    <source>
        <dbReference type="ARBA" id="ARBA00048816"/>
    </source>
</evidence>
<dbReference type="InParanoid" id="A0A2S8SU09"/>
<comment type="catalytic activity">
    <reaction evidence="9 11">
        <text>hydrogencarbonate + L-glutamine + 2 ATP + H2O = carbamoyl phosphate + L-glutamate + 2 ADP + phosphate + 2 H(+)</text>
        <dbReference type="Rhea" id="RHEA:18633"/>
        <dbReference type="ChEBI" id="CHEBI:15377"/>
        <dbReference type="ChEBI" id="CHEBI:15378"/>
        <dbReference type="ChEBI" id="CHEBI:17544"/>
        <dbReference type="ChEBI" id="CHEBI:29985"/>
        <dbReference type="ChEBI" id="CHEBI:30616"/>
        <dbReference type="ChEBI" id="CHEBI:43474"/>
        <dbReference type="ChEBI" id="CHEBI:58228"/>
        <dbReference type="ChEBI" id="CHEBI:58359"/>
        <dbReference type="ChEBI" id="CHEBI:456216"/>
        <dbReference type="EC" id="6.3.5.5"/>
    </reaction>
</comment>
<dbReference type="RefSeq" id="WP_105483461.1">
    <property type="nucleotide sequence ID" value="NZ_NIGF01000006.1"/>
</dbReference>
<dbReference type="Proteomes" id="UP000237684">
    <property type="component" value="Unassembled WGS sequence"/>
</dbReference>
<feature type="binding site" evidence="11">
    <location>
        <position position="305"/>
    </location>
    <ligand>
        <name>L-glutamine</name>
        <dbReference type="ChEBI" id="CHEBI:58359"/>
    </ligand>
</feature>
<dbReference type="UniPathway" id="UPA00070">
    <property type="reaction ID" value="UER00115"/>
</dbReference>
<dbReference type="EC" id="6.3.5.5" evidence="11"/>
<dbReference type="OrthoDB" id="9804328at2"/>
<comment type="similarity">
    <text evidence="3 11">Belongs to the CarA family.</text>
</comment>
<comment type="subunit">
    <text evidence="11">Composed of two chains; the small (or glutamine) chain promotes the hydrolysis of glutamine to ammonia, which is used by the large (or ammonia) chain to synthesize carbamoyl phosphate. Tetramer of heterodimers (alpha,beta)4.</text>
</comment>
<comment type="catalytic activity">
    <reaction evidence="10 11">
        <text>L-glutamine + H2O = L-glutamate + NH4(+)</text>
        <dbReference type="Rhea" id="RHEA:15889"/>
        <dbReference type="ChEBI" id="CHEBI:15377"/>
        <dbReference type="ChEBI" id="CHEBI:28938"/>
        <dbReference type="ChEBI" id="CHEBI:29985"/>
        <dbReference type="ChEBI" id="CHEBI:58359"/>
    </reaction>
</comment>
<dbReference type="InterPro" id="IPR002474">
    <property type="entry name" value="CarbamoylP_synth_ssu_N"/>
</dbReference>
<comment type="pathway">
    <text evidence="1 11">Pyrimidine metabolism; UMP biosynthesis via de novo pathway; (S)-dihydroorotate from bicarbonate: step 1/3.</text>
</comment>
<keyword evidence="4 11" id="KW-0436">Ligase</keyword>
<feature type="active site" description="Nucleophile" evidence="11">
    <location>
        <position position="263"/>
    </location>
</feature>
<dbReference type="InterPro" id="IPR036480">
    <property type="entry name" value="CarbP_synth_ssu_N_sf"/>
</dbReference>
<dbReference type="GO" id="GO:0005524">
    <property type="term" value="F:ATP binding"/>
    <property type="evidence" value="ECO:0007669"/>
    <property type="project" value="UniProtKB-UniRule"/>
</dbReference>
<comment type="pathway">
    <text evidence="2 11">Amino-acid biosynthesis; L-arginine biosynthesis; carbamoyl phosphate from bicarbonate: step 1/1.</text>
</comment>
<dbReference type="GO" id="GO:0004359">
    <property type="term" value="F:glutaminase activity"/>
    <property type="evidence" value="ECO:0007669"/>
    <property type="project" value="RHEA"/>
</dbReference>
<keyword evidence="6 11" id="KW-0067">ATP-binding</keyword>
<dbReference type="InterPro" id="IPR006274">
    <property type="entry name" value="CarbamoylP_synth_ssu"/>
</dbReference>
<feature type="active site" evidence="11">
    <location>
        <position position="349"/>
    </location>
</feature>
<comment type="function">
    <text evidence="11">Small subunit of the glutamine-dependent carbamoyl phosphate synthetase (CPSase). CPSase catalyzes the formation of carbamoyl phosphate from the ammonia moiety of glutamine, carbonate, and phosphate donated by ATP, constituting the first step of 2 biosynthetic pathways, one leading to arginine and/or urea and the other to pyrimidine nucleotides. The small subunit (glutamine amidotransferase) binds and cleaves glutamine to supply the large subunit with the substrate ammonia.</text>
</comment>
<reference evidence="13 14" key="1">
    <citation type="journal article" date="2018" name="Syst. Appl. Microbiol.">
        <title>Abditibacterium utsteinense sp. nov., the first cultivated member of candidate phylum FBP, isolated from ice-free Antarctic soil samples.</title>
        <authorList>
            <person name="Tahon G."/>
            <person name="Tytgat B."/>
            <person name="Lebbe L."/>
            <person name="Carlier A."/>
            <person name="Willems A."/>
        </authorList>
    </citation>
    <scope>NUCLEOTIDE SEQUENCE [LARGE SCALE GENOMIC DNA]</scope>
    <source>
        <strain evidence="13 14">LMG 29911</strain>
    </source>
</reference>
<evidence type="ECO:0000313" key="13">
    <source>
        <dbReference type="EMBL" id="PQV64276.1"/>
    </source>
</evidence>
<feature type="binding site" evidence="11">
    <location>
        <position position="267"/>
    </location>
    <ligand>
        <name>L-glutamine</name>
        <dbReference type="ChEBI" id="CHEBI:58359"/>
    </ligand>
</feature>
<dbReference type="Pfam" id="PF00117">
    <property type="entry name" value="GATase"/>
    <property type="match status" value="1"/>
</dbReference>
<dbReference type="GO" id="GO:0004088">
    <property type="term" value="F:carbamoyl-phosphate synthase (glutamine-hydrolyzing) activity"/>
    <property type="evidence" value="ECO:0007669"/>
    <property type="project" value="UniProtKB-UniRule"/>
</dbReference>
<evidence type="ECO:0000256" key="4">
    <source>
        <dbReference type="ARBA" id="ARBA00022598"/>
    </source>
</evidence>
<evidence type="ECO:0000259" key="12">
    <source>
        <dbReference type="SMART" id="SM01097"/>
    </source>
</evidence>
<dbReference type="PANTHER" id="PTHR43418:SF7">
    <property type="entry name" value="CARBAMOYL-PHOSPHATE SYNTHASE SMALL CHAIN"/>
    <property type="match status" value="1"/>
</dbReference>
<dbReference type="NCBIfam" id="TIGR01368">
    <property type="entry name" value="CPSaseIIsmall"/>
    <property type="match status" value="1"/>
</dbReference>
<dbReference type="GO" id="GO:0044205">
    <property type="term" value="P:'de novo' UMP biosynthetic process"/>
    <property type="evidence" value="ECO:0007669"/>
    <property type="project" value="UniProtKB-UniRule"/>
</dbReference>
<keyword evidence="7 11" id="KW-0315">Glutamine amidotransferase</keyword>
<accession>A0A2S8SU09</accession>
<dbReference type="GO" id="GO:0006526">
    <property type="term" value="P:L-arginine biosynthetic process"/>
    <property type="evidence" value="ECO:0007669"/>
    <property type="project" value="UniProtKB-UniRule"/>
</dbReference>
<dbReference type="SUPFAM" id="SSF52021">
    <property type="entry name" value="Carbamoyl phosphate synthetase, small subunit N-terminal domain"/>
    <property type="match status" value="1"/>
</dbReference>
<dbReference type="Pfam" id="PF00988">
    <property type="entry name" value="CPSase_sm_chain"/>
    <property type="match status" value="1"/>
</dbReference>
<feature type="active site" evidence="11">
    <location>
        <position position="347"/>
    </location>
</feature>
<evidence type="ECO:0000256" key="11">
    <source>
        <dbReference type="HAMAP-Rule" id="MF_01209"/>
    </source>
</evidence>
<feature type="binding site" evidence="11">
    <location>
        <position position="264"/>
    </location>
    <ligand>
        <name>L-glutamine</name>
        <dbReference type="ChEBI" id="CHEBI:58359"/>
    </ligand>
</feature>
<dbReference type="HAMAP" id="MF_01209">
    <property type="entry name" value="CPSase_S_chain"/>
    <property type="match status" value="1"/>
</dbReference>
<dbReference type="InterPro" id="IPR035686">
    <property type="entry name" value="CPSase_GATase1"/>
</dbReference>
<dbReference type="PRINTS" id="PR00097">
    <property type="entry name" value="ANTSNTHASEII"/>
</dbReference>
<dbReference type="FunCoup" id="A0A2S8SU09">
    <property type="interactions" value="434"/>
</dbReference>
<feature type="binding site" evidence="11">
    <location>
        <position position="235"/>
    </location>
    <ligand>
        <name>L-glutamine</name>
        <dbReference type="ChEBI" id="CHEBI:58359"/>
    </ligand>
</feature>
<evidence type="ECO:0000256" key="2">
    <source>
        <dbReference type="ARBA" id="ARBA00005077"/>
    </source>
</evidence>